<reference evidence="1 2" key="1">
    <citation type="journal article" date="2019" name="Environ. Microbiol.">
        <title>At the nexus of three kingdoms: the genome of the mycorrhizal fungus Gigaspora margarita provides insights into plant, endobacterial and fungal interactions.</title>
        <authorList>
            <person name="Venice F."/>
            <person name="Ghignone S."/>
            <person name="Salvioli di Fossalunga A."/>
            <person name="Amselem J."/>
            <person name="Novero M."/>
            <person name="Xianan X."/>
            <person name="Sedzielewska Toro K."/>
            <person name="Morin E."/>
            <person name="Lipzen A."/>
            <person name="Grigoriev I.V."/>
            <person name="Henrissat B."/>
            <person name="Martin F.M."/>
            <person name="Bonfante P."/>
        </authorList>
    </citation>
    <scope>NUCLEOTIDE SEQUENCE [LARGE SCALE GENOMIC DNA]</scope>
    <source>
        <strain evidence="1 2">BEG34</strain>
    </source>
</reference>
<comment type="caution">
    <text evidence="1">The sequence shown here is derived from an EMBL/GenBank/DDBJ whole genome shotgun (WGS) entry which is preliminary data.</text>
</comment>
<organism evidence="1 2">
    <name type="scientific">Gigaspora margarita</name>
    <dbReference type="NCBI Taxonomy" id="4874"/>
    <lineage>
        <taxon>Eukaryota</taxon>
        <taxon>Fungi</taxon>
        <taxon>Fungi incertae sedis</taxon>
        <taxon>Mucoromycota</taxon>
        <taxon>Glomeromycotina</taxon>
        <taxon>Glomeromycetes</taxon>
        <taxon>Diversisporales</taxon>
        <taxon>Gigasporaceae</taxon>
        <taxon>Gigaspora</taxon>
    </lineage>
</organism>
<dbReference type="Proteomes" id="UP000439903">
    <property type="component" value="Unassembled WGS sequence"/>
</dbReference>
<protein>
    <submittedName>
        <fullName evidence="1">Uncharacterized protein</fullName>
    </submittedName>
</protein>
<proteinExistence type="predicted"/>
<dbReference type="AlphaFoldDB" id="A0A8H3XGA0"/>
<gene>
    <name evidence="1" type="ORF">F8M41_000384</name>
</gene>
<sequence length="196" mass="22386">MPKIDLKQSGNIETALTKFVDISFFIADCNLTSGIAFDDGVNEKPTSSTFDTTEIFKEVEEKRHKQRRGDKNDAVLYQDDSAHYFGDIIKLARNGIDDVIHYFVQYPTSSITTAKKIKSIGIHGIYEIFYTSSTINKFFNPNKHRTQKATRGLCTKDKIYYNHYWLKALLEEGQSVEGEVGMEDANSDFIRSLQMT</sequence>
<name>A0A8H3XGA0_GIGMA</name>
<evidence type="ECO:0000313" key="2">
    <source>
        <dbReference type="Proteomes" id="UP000439903"/>
    </source>
</evidence>
<dbReference type="OrthoDB" id="2444298at2759"/>
<evidence type="ECO:0000313" key="1">
    <source>
        <dbReference type="EMBL" id="KAF0461678.1"/>
    </source>
</evidence>
<keyword evidence="2" id="KW-1185">Reference proteome</keyword>
<dbReference type="EMBL" id="WTPW01001023">
    <property type="protein sequence ID" value="KAF0461678.1"/>
    <property type="molecule type" value="Genomic_DNA"/>
</dbReference>
<accession>A0A8H3XGA0</accession>